<keyword evidence="5" id="KW-0315">Glutamine amidotransferase</keyword>
<dbReference type="InterPro" id="IPR029062">
    <property type="entry name" value="Class_I_gatase-like"/>
</dbReference>
<dbReference type="EC" id="4.1.3.27" evidence="2"/>
<dbReference type="InterPro" id="IPR017926">
    <property type="entry name" value="GATASE"/>
</dbReference>
<protein>
    <recommendedName>
        <fullName evidence="2">anthranilate synthase</fullName>
        <ecNumber evidence="2">4.1.3.27</ecNumber>
    </recommendedName>
</protein>
<keyword evidence="4" id="KW-0822">Tryptophan biosynthesis</keyword>
<dbReference type="Proteomes" id="UP001149411">
    <property type="component" value="Unassembled WGS sequence"/>
</dbReference>
<keyword evidence="6" id="KW-0057">Aromatic amino acid biosynthesis</keyword>
<evidence type="ECO:0000313" key="10">
    <source>
        <dbReference type="EMBL" id="MCX2819604.1"/>
    </source>
</evidence>
<accession>A0A9Q4GGY0</accession>
<evidence type="ECO:0000256" key="1">
    <source>
        <dbReference type="ARBA" id="ARBA00004873"/>
    </source>
</evidence>
<dbReference type="CDD" id="cd01743">
    <property type="entry name" value="GATase1_Anthranilate_Synthase"/>
    <property type="match status" value="1"/>
</dbReference>
<comment type="pathway">
    <text evidence="1">Amino-acid biosynthesis; L-tryptophan biosynthesis; L-tryptophan from chorismate: step 1/5.</text>
</comment>
<organism evidence="10 11">
    <name type="scientific">Halorutilus salinus</name>
    <dbReference type="NCBI Taxonomy" id="2487751"/>
    <lineage>
        <taxon>Archaea</taxon>
        <taxon>Methanobacteriati</taxon>
        <taxon>Methanobacteriota</taxon>
        <taxon>Stenosarchaea group</taxon>
        <taxon>Halobacteria</taxon>
        <taxon>Halorutilales</taxon>
        <taxon>Halorutilaceae</taxon>
        <taxon>Halorutilus</taxon>
    </lineage>
</organism>
<dbReference type="GO" id="GO:0005829">
    <property type="term" value="C:cytosol"/>
    <property type="evidence" value="ECO:0007669"/>
    <property type="project" value="TreeGrafter"/>
</dbReference>
<comment type="caution">
    <text evidence="10">The sequence shown here is derived from an EMBL/GenBank/DDBJ whole genome shotgun (WGS) entry which is preliminary data.</text>
</comment>
<evidence type="ECO:0000256" key="2">
    <source>
        <dbReference type="ARBA" id="ARBA00012266"/>
    </source>
</evidence>
<dbReference type="Gene3D" id="3.40.50.880">
    <property type="match status" value="1"/>
</dbReference>
<keyword evidence="3" id="KW-0028">Amino-acid biosynthesis</keyword>
<evidence type="ECO:0000259" key="9">
    <source>
        <dbReference type="Pfam" id="PF00117"/>
    </source>
</evidence>
<dbReference type="PRINTS" id="PR00099">
    <property type="entry name" value="CPSGATASE"/>
</dbReference>
<comment type="catalytic activity">
    <reaction evidence="8">
        <text>chorismate + L-glutamine = anthranilate + pyruvate + L-glutamate + H(+)</text>
        <dbReference type="Rhea" id="RHEA:21732"/>
        <dbReference type="ChEBI" id="CHEBI:15361"/>
        <dbReference type="ChEBI" id="CHEBI:15378"/>
        <dbReference type="ChEBI" id="CHEBI:16567"/>
        <dbReference type="ChEBI" id="CHEBI:29748"/>
        <dbReference type="ChEBI" id="CHEBI:29985"/>
        <dbReference type="ChEBI" id="CHEBI:58359"/>
        <dbReference type="EC" id="4.1.3.27"/>
    </reaction>
</comment>
<evidence type="ECO:0000256" key="6">
    <source>
        <dbReference type="ARBA" id="ARBA00023141"/>
    </source>
</evidence>
<dbReference type="RefSeq" id="WP_266088015.1">
    <property type="nucleotide sequence ID" value="NZ_RKLV01000010.1"/>
</dbReference>
<dbReference type="SUPFAM" id="SSF52317">
    <property type="entry name" value="Class I glutamine amidotransferase-like"/>
    <property type="match status" value="1"/>
</dbReference>
<dbReference type="Pfam" id="PF00117">
    <property type="entry name" value="GATase"/>
    <property type="match status" value="1"/>
</dbReference>
<reference evidence="10" key="1">
    <citation type="submission" date="2022-09" db="EMBL/GenBank/DDBJ databases">
        <title>Haloadaptaus new haloarchaeum isolated from saline soil.</title>
        <authorList>
            <person name="Duran-Viseras A."/>
            <person name="Sanchez-Porro C."/>
            <person name="Ventosa A."/>
        </authorList>
    </citation>
    <scope>NUCLEOTIDE SEQUENCE</scope>
    <source>
        <strain evidence="10">F3-133</strain>
    </source>
</reference>
<dbReference type="PANTHER" id="PTHR43418">
    <property type="entry name" value="MULTIFUNCTIONAL TRYPTOPHAN BIOSYNTHESIS PROTEIN-RELATED"/>
    <property type="match status" value="1"/>
</dbReference>
<proteinExistence type="predicted"/>
<dbReference type="EMBL" id="RKLV01000010">
    <property type="protein sequence ID" value="MCX2819604.1"/>
    <property type="molecule type" value="Genomic_DNA"/>
</dbReference>
<evidence type="ECO:0000256" key="8">
    <source>
        <dbReference type="ARBA" id="ARBA00047683"/>
    </source>
</evidence>
<dbReference type="NCBIfam" id="TIGR00566">
    <property type="entry name" value="trpG_papA"/>
    <property type="match status" value="1"/>
</dbReference>
<dbReference type="GO" id="GO:0000162">
    <property type="term" value="P:L-tryptophan biosynthetic process"/>
    <property type="evidence" value="ECO:0007669"/>
    <property type="project" value="UniProtKB-KW"/>
</dbReference>
<evidence type="ECO:0000313" key="11">
    <source>
        <dbReference type="Proteomes" id="UP001149411"/>
    </source>
</evidence>
<name>A0A9Q4GGY0_9EURY</name>
<dbReference type="PRINTS" id="PR00097">
    <property type="entry name" value="ANTSNTHASEII"/>
</dbReference>
<keyword evidence="7" id="KW-0456">Lyase</keyword>
<sequence>MTGTSHATVLFVDNFDSFTWNLVDYTGIEGVETVVENNRVTVERVDEIDPDGIVVSPGPGHPANDRDIGNVLEILHGFNDTPTLGVCLGHQAMAQAYGGEVGHAPEPVHGKTARIEHDGEGVYSDLPQSFPVGRYHSLCVTEVPDAFEVTARGGGVVMGIRHDEKPLEGVQFHPESVLTAYGHEMMGNFLRRVRDVGQS</sequence>
<keyword evidence="11" id="KW-1185">Reference proteome</keyword>
<dbReference type="AlphaFoldDB" id="A0A9Q4GGY0"/>
<evidence type="ECO:0000256" key="3">
    <source>
        <dbReference type="ARBA" id="ARBA00022605"/>
    </source>
</evidence>
<dbReference type="InterPro" id="IPR006221">
    <property type="entry name" value="TrpG/PapA_dom"/>
</dbReference>
<evidence type="ECO:0000256" key="7">
    <source>
        <dbReference type="ARBA" id="ARBA00023239"/>
    </source>
</evidence>
<feature type="domain" description="Glutamine amidotransferase" evidence="9">
    <location>
        <begin position="11"/>
        <end position="191"/>
    </location>
</feature>
<dbReference type="PANTHER" id="PTHR43418:SF4">
    <property type="entry name" value="MULTIFUNCTIONAL TRYPTOPHAN BIOSYNTHESIS PROTEIN"/>
    <property type="match status" value="1"/>
</dbReference>
<dbReference type="GO" id="GO:0004049">
    <property type="term" value="F:anthranilate synthase activity"/>
    <property type="evidence" value="ECO:0007669"/>
    <property type="project" value="UniProtKB-EC"/>
</dbReference>
<dbReference type="PRINTS" id="PR00096">
    <property type="entry name" value="GATASE"/>
</dbReference>
<dbReference type="FunFam" id="3.40.50.880:FF:000003">
    <property type="entry name" value="Anthranilate synthase component II"/>
    <property type="match status" value="1"/>
</dbReference>
<dbReference type="PROSITE" id="PS51273">
    <property type="entry name" value="GATASE_TYPE_1"/>
    <property type="match status" value="1"/>
</dbReference>
<gene>
    <name evidence="10" type="ORF">EGH25_09615</name>
</gene>
<dbReference type="InterPro" id="IPR050472">
    <property type="entry name" value="Anth_synth/Amidotransfase"/>
</dbReference>
<evidence type="ECO:0000256" key="4">
    <source>
        <dbReference type="ARBA" id="ARBA00022822"/>
    </source>
</evidence>
<evidence type="ECO:0000256" key="5">
    <source>
        <dbReference type="ARBA" id="ARBA00022962"/>
    </source>
</evidence>